<sequence length="722" mass="82262">MKTQRIFLVLSLFLIHQIQAQTIPAYNNNRIAISADGNNQPDLSYTGKYNTADPDDWGATPATLIMIAKRQLQNKLVHFSYNNFMPSPPHTTKKNYMKIATDQGAERLKFNSEVFFDVGTHKKQAITSLKKEILKSTASDPLFFVNMGPSEFFYQTIKTIVEDGTSLESMAHVYIISHSGYNDNHLRRANHHTMKEAIALSGNRLKYKKIKDQNNCEVLYLGWCSKKKPYHWRHIRDHKDPHIQWLWERMLDHKHGKFDISDAGMVYYLLTGDEDGSPSKFTDFIGYGIMLPGDKVAEAIDITEESITVYENKAHQLNFSFTPKASWDDYFSWKTSNANVAYVSPNGRVVGVSPGKATITITAGIGNFTDKVNVEVKRDSECEIITYDSGKDFKQLKVKGFVPSYIDKWRKVVAVDASKYQGEFGASKTVFKGETRRYDITVTSLTETDGESTYKLKIGNSYIGEFQNPESDKDYKKHTFTFKNVLVKKGQKIQIESNTHSNGKVPEGNAYAFSRGRWKSIEFHCPKKCELVEKDGFLVLEAERFELKGDWILKENNLASSGKYIMYSGPNSYKTPNLKNEISYTFNITNPGNYSVRWFMRQPDEAEGDKSNDAWIKMEGNAGLFGEEQFTDYRKFVGRSKQVFAMNGKLEAHHHFANFNCNFNTPGKYTIKIVGRSTLLQIDKLVFYKNDISNENAAFKASEVTETTSCADEVILKSNTTE</sequence>
<dbReference type="Gene3D" id="2.60.40.1080">
    <property type="match status" value="1"/>
</dbReference>
<dbReference type="SMART" id="SM00635">
    <property type="entry name" value="BID_2"/>
    <property type="match status" value="1"/>
</dbReference>
<evidence type="ECO:0000313" key="3">
    <source>
        <dbReference type="EMBL" id="TYA69936.1"/>
    </source>
</evidence>
<comment type="caution">
    <text evidence="3">The sequence shown here is derived from an EMBL/GenBank/DDBJ whole genome shotgun (WGS) entry which is preliminary data.</text>
</comment>
<dbReference type="Pfam" id="PF02368">
    <property type="entry name" value="Big_2"/>
    <property type="match status" value="1"/>
</dbReference>
<evidence type="ECO:0000259" key="2">
    <source>
        <dbReference type="SMART" id="SM00635"/>
    </source>
</evidence>
<feature type="chain" id="PRO_5023096208" evidence="1">
    <location>
        <begin position="21"/>
        <end position="722"/>
    </location>
</feature>
<protein>
    <submittedName>
        <fullName evidence="3">Ig-like domain-containing protein</fullName>
    </submittedName>
</protein>
<dbReference type="InterPro" id="IPR008964">
    <property type="entry name" value="Invasin/intimin_cell_adhesion"/>
</dbReference>
<evidence type="ECO:0000256" key="1">
    <source>
        <dbReference type="SAM" id="SignalP"/>
    </source>
</evidence>
<accession>A0A5D0HF67</accession>
<dbReference type="EMBL" id="VSDQ01000729">
    <property type="protein sequence ID" value="TYA69936.1"/>
    <property type="molecule type" value="Genomic_DNA"/>
</dbReference>
<keyword evidence="1" id="KW-0732">Signal</keyword>
<gene>
    <name evidence="3" type="ORF">FUA24_21840</name>
</gene>
<dbReference type="AlphaFoldDB" id="A0A5D0HF67"/>
<feature type="signal peptide" evidence="1">
    <location>
        <begin position="1"/>
        <end position="20"/>
    </location>
</feature>
<dbReference type="InterPro" id="IPR003343">
    <property type="entry name" value="Big_2"/>
</dbReference>
<dbReference type="SUPFAM" id="SSF49373">
    <property type="entry name" value="Invasin/intimin cell-adhesion fragments"/>
    <property type="match status" value="1"/>
</dbReference>
<dbReference type="Proteomes" id="UP000323930">
    <property type="component" value="Unassembled WGS sequence"/>
</dbReference>
<feature type="domain" description="BIG2" evidence="2">
    <location>
        <begin position="296"/>
        <end position="373"/>
    </location>
</feature>
<dbReference type="RefSeq" id="WP_148545208.1">
    <property type="nucleotide sequence ID" value="NZ_VSDQ01000729.1"/>
</dbReference>
<dbReference type="Gene3D" id="2.60.120.260">
    <property type="entry name" value="Galactose-binding domain-like"/>
    <property type="match status" value="1"/>
</dbReference>
<proteinExistence type="predicted"/>
<organism evidence="3 4">
    <name type="scientific">Seonamhaeicola marinus</name>
    <dbReference type="NCBI Taxonomy" id="1912246"/>
    <lineage>
        <taxon>Bacteria</taxon>
        <taxon>Pseudomonadati</taxon>
        <taxon>Bacteroidota</taxon>
        <taxon>Flavobacteriia</taxon>
        <taxon>Flavobacteriales</taxon>
        <taxon>Flavobacteriaceae</taxon>
    </lineage>
</organism>
<dbReference type="OrthoDB" id="6382233at2"/>
<keyword evidence="4" id="KW-1185">Reference proteome</keyword>
<evidence type="ECO:0000313" key="4">
    <source>
        <dbReference type="Proteomes" id="UP000323930"/>
    </source>
</evidence>
<name>A0A5D0HF67_9FLAO</name>
<reference evidence="3 4" key="1">
    <citation type="submission" date="2019-08" db="EMBL/GenBank/DDBJ databases">
        <title>Seonamhaeicola sediminis sp. nov., isolated from marine sediment.</title>
        <authorList>
            <person name="Cao W.R."/>
        </authorList>
    </citation>
    <scope>NUCLEOTIDE SEQUENCE [LARGE SCALE GENOMIC DNA]</scope>
    <source>
        <strain evidence="3 4">B011</strain>
    </source>
</reference>